<dbReference type="CDD" id="cd09917">
    <property type="entry name" value="F-box_SF"/>
    <property type="match status" value="1"/>
</dbReference>
<dbReference type="Proteomes" id="UP000799428">
    <property type="component" value="Unassembled WGS sequence"/>
</dbReference>
<dbReference type="EMBL" id="MU005764">
    <property type="protein sequence ID" value="KAF2715549.1"/>
    <property type="molecule type" value="Genomic_DNA"/>
</dbReference>
<protein>
    <submittedName>
        <fullName evidence="1">Uncharacterized protein</fullName>
    </submittedName>
</protein>
<gene>
    <name evidence="1" type="ORF">K504DRAFT_497425</name>
</gene>
<sequence>MPTIDALPNELLVLTFEYLALNSPRPITTLASLCLTSKRFQAAAEPFLYQVYRGYIRTPNHSNQESFARTLVDHQHIFAYNLANYPNLAKHVRKLDLVLHYRDDEWPLGPLGPWGDTMTTRRTTITAILQSVVRNLDLPRASLHVKMLWVRALNGADRQAYAACIIFLAEKAVEELTLRYEQRSVQKIQTPGAFKQWFEYNWLFEAVKLATKRPTMANNLFCNLRTLKMFQQGGTEDAPLWPLSFAFRLPNLSHFEVHGCAEEYLGTDLPMDVEEDWSDLEPSPIQTLVFQDADINSWTLSFLISSCRALKLLRYQMAVKGDSAGSVFDYEGVNTALLSHTDSLEVLDIEFADKRVAFYRGRDSFISSSLRCLPQFPRLTSIKLPINAILPFHGAPNPSMLDPLHVCHSTLGSFLPPSLEEFHFSNHIQRHHARFGQLKEFGDNDLRMFPKLRRMVILSMETEHPDWYALKETFKSAGIMLVISP</sequence>
<reference evidence="1" key="1">
    <citation type="journal article" date="2020" name="Stud. Mycol.">
        <title>101 Dothideomycetes genomes: a test case for predicting lifestyles and emergence of pathogens.</title>
        <authorList>
            <person name="Haridas S."/>
            <person name="Albert R."/>
            <person name="Binder M."/>
            <person name="Bloem J."/>
            <person name="Labutti K."/>
            <person name="Salamov A."/>
            <person name="Andreopoulos B."/>
            <person name="Baker S."/>
            <person name="Barry K."/>
            <person name="Bills G."/>
            <person name="Bluhm B."/>
            <person name="Cannon C."/>
            <person name="Castanera R."/>
            <person name="Culley D."/>
            <person name="Daum C."/>
            <person name="Ezra D."/>
            <person name="Gonzalez J."/>
            <person name="Henrissat B."/>
            <person name="Kuo A."/>
            <person name="Liang C."/>
            <person name="Lipzen A."/>
            <person name="Lutzoni F."/>
            <person name="Magnuson J."/>
            <person name="Mondo S."/>
            <person name="Nolan M."/>
            <person name="Ohm R."/>
            <person name="Pangilinan J."/>
            <person name="Park H.-J."/>
            <person name="Ramirez L."/>
            <person name="Alfaro M."/>
            <person name="Sun H."/>
            <person name="Tritt A."/>
            <person name="Yoshinaga Y."/>
            <person name="Zwiers L.-H."/>
            <person name="Turgeon B."/>
            <person name="Goodwin S."/>
            <person name="Spatafora J."/>
            <person name="Crous P."/>
            <person name="Grigoriev I."/>
        </authorList>
    </citation>
    <scope>NUCLEOTIDE SEQUENCE</scope>
    <source>
        <strain evidence="1">CBS 279.74</strain>
    </source>
</reference>
<name>A0A6G1KRS1_9PLEO</name>
<dbReference type="OrthoDB" id="2520703at2759"/>
<evidence type="ECO:0000313" key="1">
    <source>
        <dbReference type="EMBL" id="KAF2715549.1"/>
    </source>
</evidence>
<evidence type="ECO:0000313" key="2">
    <source>
        <dbReference type="Proteomes" id="UP000799428"/>
    </source>
</evidence>
<dbReference type="AlphaFoldDB" id="A0A6G1KRS1"/>
<keyword evidence="2" id="KW-1185">Reference proteome</keyword>
<proteinExistence type="predicted"/>
<accession>A0A6G1KRS1</accession>
<organism evidence="1 2">
    <name type="scientific">Pleomassaria siparia CBS 279.74</name>
    <dbReference type="NCBI Taxonomy" id="1314801"/>
    <lineage>
        <taxon>Eukaryota</taxon>
        <taxon>Fungi</taxon>
        <taxon>Dikarya</taxon>
        <taxon>Ascomycota</taxon>
        <taxon>Pezizomycotina</taxon>
        <taxon>Dothideomycetes</taxon>
        <taxon>Pleosporomycetidae</taxon>
        <taxon>Pleosporales</taxon>
        <taxon>Pleomassariaceae</taxon>
        <taxon>Pleomassaria</taxon>
    </lineage>
</organism>